<feature type="region of interest" description="Disordered" evidence="1">
    <location>
        <begin position="234"/>
        <end position="259"/>
    </location>
</feature>
<evidence type="ECO:0000313" key="3">
    <source>
        <dbReference type="Proteomes" id="UP001152562"/>
    </source>
</evidence>
<feature type="compositionally biased region" description="Polar residues" evidence="1">
    <location>
        <begin position="1785"/>
        <end position="1801"/>
    </location>
</feature>
<feature type="compositionally biased region" description="Basic and acidic residues" evidence="1">
    <location>
        <begin position="249"/>
        <end position="259"/>
    </location>
</feature>
<name>A0A9P0XBJ0_PIEBR</name>
<accession>A0A9P0XBJ0</accession>
<evidence type="ECO:0000313" key="2">
    <source>
        <dbReference type="EMBL" id="CAH4031979.1"/>
    </source>
</evidence>
<proteinExistence type="predicted"/>
<organism evidence="2 3">
    <name type="scientific">Pieris brassicae</name>
    <name type="common">White butterfly</name>
    <name type="synonym">Large white butterfly</name>
    <dbReference type="NCBI Taxonomy" id="7116"/>
    <lineage>
        <taxon>Eukaryota</taxon>
        <taxon>Metazoa</taxon>
        <taxon>Ecdysozoa</taxon>
        <taxon>Arthropoda</taxon>
        <taxon>Hexapoda</taxon>
        <taxon>Insecta</taxon>
        <taxon>Pterygota</taxon>
        <taxon>Neoptera</taxon>
        <taxon>Endopterygota</taxon>
        <taxon>Lepidoptera</taxon>
        <taxon>Glossata</taxon>
        <taxon>Ditrysia</taxon>
        <taxon>Papilionoidea</taxon>
        <taxon>Pieridae</taxon>
        <taxon>Pierinae</taxon>
        <taxon>Pieris</taxon>
    </lineage>
</organism>
<dbReference type="Proteomes" id="UP001152562">
    <property type="component" value="Unassembled WGS sequence"/>
</dbReference>
<protein>
    <submittedName>
        <fullName evidence="2">Uncharacterized protein</fullName>
    </submittedName>
</protein>
<feature type="region of interest" description="Disordered" evidence="1">
    <location>
        <begin position="1783"/>
        <end position="1811"/>
    </location>
</feature>
<gene>
    <name evidence="2" type="ORF">PIBRA_LOCUS8428</name>
</gene>
<keyword evidence="3" id="KW-1185">Reference proteome</keyword>
<dbReference type="EMBL" id="CALOZG010000021">
    <property type="protein sequence ID" value="CAH4031979.1"/>
    <property type="molecule type" value="Genomic_DNA"/>
</dbReference>
<evidence type="ECO:0000256" key="1">
    <source>
        <dbReference type="SAM" id="MobiDB-lite"/>
    </source>
</evidence>
<comment type="caution">
    <text evidence="2">The sequence shown here is derived from an EMBL/GenBank/DDBJ whole genome shotgun (WGS) entry which is preliminary data.</text>
</comment>
<sequence length="1876" mass="217671">MEQNSLSTPTVFNGSASLPKLIKQNDIKSKDFGNDIDVMYLERLKAVHEKIKSCIVSIFYYPIKAERREALSGRYSACVITAVYSCSQHECPFIKERINKHFTKHHTPANEGFQLQDGPAKVYRNPARNDIASKNEYRKLLRSTVIEWSKIIPVYPNQIFEFKKQNLLNLLVENINDLLKNINDEDYQFKLENIINSFLNSLPGFGKDKLLNDRLKENLLDRIYNLNNDHTNEKKDKAVETTDGLAENKNSEREHEDNSVKEIKIEKPEVKEVATCTLINDLLNKQNNATNTVIEYYNEVIGPEIFLNNKTKNVMNVQVSTSFNAHENMSYEKKTLFSQKVKEWMRFLMDNENYNFINNNVDKTFVVNILWDDLNEYLVGKTRKDKMVLKKKISMVLGQMPLSTAILEPRYKYEIENDLCNRLLCMDSDFTQTFSYVDKRKIQNIVDESLKALDLNVDNNTFNEIITIVLENLYEKTNNKLIKEELFSTINTLTKLTLGDCFDLVNTIVESVKSMQDNLDYNEHGTMTANSFGSTAFSGTLTIFASEQEMSNPTNHGKSIVNFNEVPKLSSYEITYVNKIVETINLWLDTLPKEFKSDEKREENIKYLAREIYDEIRLDDVGDESERDKFKAFIIRKWLNRFDFFERPHEAKSYIEDLVLDINDIPKVYLNEPKKGKIVVCCGSKIEPECAMKNLIIKYIEYNDEEDSSDTRGIFATLLKSELPNLCIPSRKEVYDSLERNLQISTFKKLDKELFYIMLITDCMQDVPLSDSFTNKRRNELVTELAELIYLVEESLLEDTIENLVNNFVSELPISILPDYKENFDVIVEDILYKIKNTTQARSCCNFAASDQVHTAINATNLGDYIESFIRDNYVTLTENETVLEVCSFRLLKEVNDLIVEDPAAFNTTEVYKRLGDDSLIPDQERRFSAELKYAREVSDWLHNLPLLPVINEEDSAIRNRKIIELIHKLQEYSNLMKQEPNDAMAKTNFSNYLERWLINFSLDSRKDIKMPLVIQQLLHRVERINKNEREMLKQANIVCKAPVPCCSHGKSKEKKPDPARVIVESIEKWCRDLPIDGETEDVNIIKDTVATKLYQKLGDINNSSMHNDESYRDALGHEIDSLIDTLPTNENLLNKKSFLKNKLLQIIMDNKKLLNQKLSGSQYKQRLENKIAMSLSNPVIRTQSEDPEFEIYKDLLATMFILDNFDYSNNNKLKYEKQIREQIDKYHQSALRRNPMSMAKEQMFVELYSALFQVPVPSDDSVSEEVEEIKTRCEIEIWFNKMPLTETKNASDALQRHKIISMLAKRLHQIENSEASPDEKIQKEILKWLRKLPLLPGKEAYIDQYASELRGKLKSTFAMRKCVSQVNITKLIEKVNSRTLIPYREGQTQTPLPNCCQVRPPDTKNATDKIIDIVEDWCRGLSIPARTQTEIDNVKAFKDNMVIKIIMKISQLNMNPELFNDDNNYKNALDEELDSLLATLPSCCDIVENKESKKKELIDAINEIKSLIVEENSRYKYKHDLKNVVNNVLETSNSQDSKSEIVNDIVDNFIFFHYCKDDIDGKQTYKIMITEDVKKCIAGTNESVFKSNKLVCELSKVPDPGDKIIADEVEEIRMKSEVKKFLNELPIREEKEPLRSQIKAPLARRLSDLEKSGHTNETEQKMKEEIKKCLKKIDESVDALQIDLFIEKLRNNEAERKSHSNVVFTTPPAYTHENKTNDNRSLIPISHADENRYKTIPQSSNTVDRHSGLDQDEETQSYLSEFEAGIRVESTPKENVNYEVFGRSTYSKQPKGTQNGNQVKKNNRNPKKEALKPIEKYNRYQISSDRIPDCNYERQMIEIKPCKRVQKSESCLKKLELICECNKQNFECGCQQRKI</sequence>
<reference evidence="2" key="1">
    <citation type="submission" date="2022-05" db="EMBL/GenBank/DDBJ databases">
        <authorList>
            <person name="Okamura Y."/>
        </authorList>
    </citation>
    <scope>NUCLEOTIDE SEQUENCE</scope>
</reference>